<evidence type="ECO:0000259" key="1">
    <source>
        <dbReference type="PROSITE" id="PS50173"/>
    </source>
</evidence>
<gene>
    <name evidence="2" type="ORF">C7B65_16630</name>
</gene>
<accession>A0A2T1DCC7</accession>
<evidence type="ECO:0000313" key="2">
    <source>
        <dbReference type="EMBL" id="PSB18138.1"/>
    </source>
</evidence>
<dbReference type="InterPro" id="IPR043502">
    <property type="entry name" value="DNA/RNA_pol_sf"/>
</dbReference>
<proteinExistence type="predicted"/>
<dbReference type="GO" id="GO:0006281">
    <property type="term" value="P:DNA repair"/>
    <property type="evidence" value="ECO:0007669"/>
    <property type="project" value="InterPro"/>
</dbReference>
<feature type="domain" description="UmuC" evidence="1">
    <location>
        <begin position="29"/>
        <end position="47"/>
    </location>
</feature>
<reference evidence="2 3" key="2">
    <citation type="submission" date="2018-03" db="EMBL/GenBank/DDBJ databases">
        <title>The ancient ancestry and fast evolution of plastids.</title>
        <authorList>
            <person name="Moore K.R."/>
            <person name="Magnabosco C."/>
            <person name="Momper L."/>
            <person name="Gold D.A."/>
            <person name="Bosak T."/>
            <person name="Fournier G.P."/>
        </authorList>
    </citation>
    <scope>NUCLEOTIDE SEQUENCE [LARGE SCALE GENOMIC DNA]</scope>
    <source>
        <strain evidence="2 3">ULC007</strain>
    </source>
</reference>
<dbReference type="AlphaFoldDB" id="A0A2T1DCC7"/>
<dbReference type="Proteomes" id="UP000238634">
    <property type="component" value="Unassembled WGS sequence"/>
</dbReference>
<sequence>MGALQSCLAVILNDTQSTNEGVGALTRKTVHVDLDAFYASIEQRDNPRYHHTFYSDIAIPEQMKYIQIIALKRLEILLAKTFE</sequence>
<dbReference type="EMBL" id="PVWG01000020">
    <property type="protein sequence ID" value="PSB18138.1"/>
    <property type="molecule type" value="Genomic_DNA"/>
</dbReference>
<evidence type="ECO:0000313" key="3">
    <source>
        <dbReference type="Proteomes" id="UP000238634"/>
    </source>
</evidence>
<keyword evidence="3" id="KW-1185">Reference proteome</keyword>
<comment type="caution">
    <text evidence="2">The sequence shown here is derived from an EMBL/GenBank/DDBJ whole genome shotgun (WGS) entry which is preliminary data.</text>
</comment>
<reference evidence="2 3" key="1">
    <citation type="submission" date="2018-02" db="EMBL/GenBank/DDBJ databases">
        <authorList>
            <person name="Cohen D.B."/>
            <person name="Kent A.D."/>
        </authorList>
    </citation>
    <scope>NUCLEOTIDE SEQUENCE [LARGE SCALE GENOMIC DNA]</scope>
    <source>
        <strain evidence="2 3">ULC007</strain>
    </source>
</reference>
<name>A0A2T1DCC7_9CYAN</name>
<protein>
    <recommendedName>
        <fullName evidence="1">UmuC domain-containing protein</fullName>
    </recommendedName>
</protein>
<dbReference type="PROSITE" id="PS50173">
    <property type="entry name" value="UMUC"/>
    <property type="match status" value="1"/>
</dbReference>
<organism evidence="2 3">
    <name type="scientific">Phormidesmis priestleyi ULC007</name>
    <dbReference type="NCBI Taxonomy" id="1920490"/>
    <lineage>
        <taxon>Bacteria</taxon>
        <taxon>Bacillati</taxon>
        <taxon>Cyanobacteriota</taxon>
        <taxon>Cyanophyceae</taxon>
        <taxon>Leptolyngbyales</taxon>
        <taxon>Leptolyngbyaceae</taxon>
        <taxon>Phormidesmis</taxon>
    </lineage>
</organism>
<dbReference type="SUPFAM" id="SSF56672">
    <property type="entry name" value="DNA/RNA polymerases"/>
    <property type="match status" value="1"/>
</dbReference>
<dbReference type="InterPro" id="IPR001126">
    <property type="entry name" value="UmuC"/>
</dbReference>